<dbReference type="Pfam" id="PF08484">
    <property type="entry name" value="Methyltransf_14"/>
    <property type="match status" value="1"/>
</dbReference>
<dbReference type="Pfam" id="PF08421">
    <property type="entry name" value="Methyltransf_13"/>
    <property type="match status" value="1"/>
</dbReference>
<dbReference type="GO" id="GO:0032259">
    <property type="term" value="P:methylation"/>
    <property type="evidence" value="ECO:0007669"/>
    <property type="project" value="UniProtKB-KW"/>
</dbReference>
<evidence type="ECO:0000313" key="3">
    <source>
        <dbReference type="EMBL" id="MBB5189937.1"/>
    </source>
</evidence>
<name>A0A840RAJ9_9NEIS</name>
<dbReference type="RefSeq" id="WP_184097463.1">
    <property type="nucleotide sequence ID" value="NZ_JACHHN010000001.1"/>
</dbReference>
<dbReference type="EMBL" id="JACHHN010000001">
    <property type="protein sequence ID" value="MBB5189937.1"/>
    <property type="molecule type" value="Genomic_DNA"/>
</dbReference>
<accession>A0A840RAJ9</accession>
<evidence type="ECO:0000259" key="2">
    <source>
        <dbReference type="Pfam" id="PF08484"/>
    </source>
</evidence>
<organism evidence="3 4">
    <name type="scientific">Silvimonas terrae</name>
    <dbReference type="NCBI Taxonomy" id="300266"/>
    <lineage>
        <taxon>Bacteria</taxon>
        <taxon>Pseudomonadati</taxon>
        <taxon>Pseudomonadota</taxon>
        <taxon>Betaproteobacteria</taxon>
        <taxon>Neisseriales</taxon>
        <taxon>Chitinibacteraceae</taxon>
        <taxon>Silvimonas</taxon>
    </lineage>
</organism>
<evidence type="ECO:0000313" key="4">
    <source>
        <dbReference type="Proteomes" id="UP000543030"/>
    </source>
</evidence>
<dbReference type="InterPro" id="IPR038576">
    <property type="entry name" value="Methyltransf_Zn-bd_dom_put_sf"/>
</dbReference>
<keyword evidence="3" id="KW-0489">Methyltransferase</keyword>
<feature type="domain" description="C-methyltransferase" evidence="2">
    <location>
        <begin position="244"/>
        <end position="402"/>
    </location>
</feature>
<evidence type="ECO:0000259" key="1">
    <source>
        <dbReference type="Pfam" id="PF08421"/>
    </source>
</evidence>
<dbReference type="GO" id="GO:0008168">
    <property type="term" value="F:methyltransferase activity"/>
    <property type="evidence" value="ECO:0007669"/>
    <property type="project" value="UniProtKB-KW"/>
</dbReference>
<comment type="caution">
    <text evidence="3">The sequence shown here is derived from an EMBL/GenBank/DDBJ whole genome shotgun (WGS) entry which is preliminary data.</text>
</comment>
<proteinExistence type="predicted"/>
<keyword evidence="4" id="KW-1185">Reference proteome</keyword>
<sequence length="407" mass="44824">MKCRHCHSPLQLDFVDLGFSPPSNAYLDAARLSAPETYYPLRVKVCEQCWLVQTEDFARHDELFDAGYAYFSSTSSTWLAHAQKYVEMIARRLGLGPQSLVVEVAANDGYLLQYVLQQGIRCVGVEPTHSTAKAARERGLEIEEIFLGVNSAEALRARHGAADLVVANNVLAHVPDINDFVAGIAHLLTPQGTVTFEFPHVQNLIEQIQFDTIYHEHFSYLSLLAVQPILRQAGLRVYDVELLPTHGGSLRVYACPQGAVHAEQPAVAATLAGERSAGLDQPQVYRDFQSRADVVRLGLQAFLLEQKRLGKKVLGYGAAAKGNTLLNYAGVDGLLVEQVADAAPSKQGKYLPGSHIQVITPQALMDARPDFVLILPWNLKHEVMRQLAGIREWGGQFVVAIPEVEIL</sequence>
<dbReference type="InterPro" id="IPR013691">
    <property type="entry name" value="MeTrfase_14"/>
</dbReference>
<keyword evidence="3" id="KW-0808">Transferase</keyword>
<gene>
    <name evidence="3" type="ORF">HNQ50_000647</name>
</gene>
<reference evidence="3 4" key="1">
    <citation type="submission" date="2020-08" db="EMBL/GenBank/DDBJ databases">
        <title>Genomic Encyclopedia of Type Strains, Phase IV (KMG-IV): sequencing the most valuable type-strain genomes for metagenomic binning, comparative biology and taxonomic classification.</title>
        <authorList>
            <person name="Goeker M."/>
        </authorList>
    </citation>
    <scope>NUCLEOTIDE SEQUENCE [LARGE SCALE GENOMIC DNA]</scope>
    <source>
        <strain evidence="3 4">DSM 18233</strain>
    </source>
</reference>
<dbReference type="Gene3D" id="6.10.250.3100">
    <property type="match status" value="1"/>
</dbReference>
<dbReference type="PANTHER" id="PTHR43861">
    <property type="entry name" value="TRANS-ACONITATE 2-METHYLTRANSFERASE-RELATED"/>
    <property type="match status" value="1"/>
</dbReference>
<dbReference type="InterPro" id="IPR029063">
    <property type="entry name" value="SAM-dependent_MTases_sf"/>
</dbReference>
<dbReference type="Proteomes" id="UP000543030">
    <property type="component" value="Unassembled WGS sequence"/>
</dbReference>
<dbReference type="PANTHER" id="PTHR43861:SF5">
    <property type="entry name" value="BLL5978 PROTEIN"/>
    <property type="match status" value="1"/>
</dbReference>
<dbReference type="Gene3D" id="6.20.50.110">
    <property type="entry name" value="Methyltransferase, zinc-binding domain"/>
    <property type="match status" value="1"/>
</dbReference>
<feature type="domain" description="Methyltransferase putative zinc binding" evidence="1">
    <location>
        <begin position="3"/>
        <end position="64"/>
    </location>
</feature>
<dbReference type="Gene3D" id="3.40.50.150">
    <property type="entry name" value="Vaccinia Virus protein VP39"/>
    <property type="match status" value="1"/>
</dbReference>
<dbReference type="SUPFAM" id="SSF53335">
    <property type="entry name" value="S-adenosyl-L-methionine-dependent methyltransferases"/>
    <property type="match status" value="1"/>
</dbReference>
<dbReference type="AlphaFoldDB" id="A0A840RAJ9"/>
<dbReference type="InterPro" id="IPR013630">
    <property type="entry name" value="Methyltransf_Zn-bd_dom_put"/>
</dbReference>
<protein>
    <submittedName>
        <fullName evidence="3">SAM-dependent methyltransferase</fullName>
    </submittedName>
</protein>
<dbReference type="Gene3D" id="3.40.50.720">
    <property type="entry name" value="NAD(P)-binding Rossmann-like Domain"/>
    <property type="match status" value="1"/>
</dbReference>
<dbReference type="Pfam" id="PF13489">
    <property type="entry name" value="Methyltransf_23"/>
    <property type="match status" value="1"/>
</dbReference>